<evidence type="ECO:0000313" key="2">
    <source>
        <dbReference type="EMBL" id="GAA4720022.1"/>
    </source>
</evidence>
<dbReference type="InterPro" id="IPR050229">
    <property type="entry name" value="GlpE_sulfurtransferase"/>
</dbReference>
<dbReference type="EMBL" id="BAABHM010000032">
    <property type="protein sequence ID" value="GAA4720022.1"/>
    <property type="molecule type" value="Genomic_DNA"/>
</dbReference>
<protein>
    <recommendedName>
        <fullName evidence="1">Rhodanese domain-containing protein</fullName>
    </recommendedName>
</protein>
<gene>
    <name evidence="2" type="ORF">GCM10023198_50040</name>
</gene>
<proteinExistence type="predicted"/>
<dbReference type="SMART" id="SM00450">
    <property type="entry name" value="RHOD"/>
    <property type="match status" value="1"/>
</dbReference>
<dbReference type="PROSITE" id="PS50206">
    <property type="entry name" value="RHODANESE_3"/>
    <property type="match status" value="1"/>
</dbReference>
<feature type="domain" description="Rhodanese" evidence="1">
    <location>
        <begin position="50"/>
        <end position="140"/>
    </location>
</feature>
<evidence type="ECO:0000313" key="3">
    <source>
        <dbReference type="Proteomes" id="UP001500843"/>
    </source>
</evidence>
<dbReference type="SUPFAM" id="SSF52821">
    <property type="entry name" value="Rhodanese/Cell cycle control phosphatase"/>
    <property type="match status" value="1"/>
</dbReference>
<evidence type="ECO:0000259" key="1">
    <source>
        <dbReference type="PROSITE" id="PS50206"/>
    </source>
</evidence>
<dbReference type="InterPro" id="IPR036873">
    <property type="entry name" value="Rhodanese-like_dom_sf"/>
</dbReference>
<dbReference type="PANTHER" id="PTHR43031:SF1">
    <property type="entry name" value="PYRIDINE NUCLEOTIDE-DISULPHIDE OXIDOREDUCTASE"/>
    <property type="match status" value="1"/>
</dbReference>
<dbReference type="Gene3D" id="3.40.250.10">
    <property type="entry name" value="Rhodanese-like domain"/>
    <property type="match status" value="1"/>
</dbReference>
<name>A0ABP8Y4K4_9MICO</name>
<dbReference type="PANTHER" id="PTHR43031">
    <property type="entry name" value="FAD-DEPENDENT OXIDOREDUCTASE"/>
    <property type="match status" value="1"/>
</dbReference>
<keyword evidence="3" id="KW-1185">Reference proteome</keyword>
<dbReference type="Proteomes" id="UP001500843">
    <property type="component" value="Unassembled WGS sequence"/>
</dbReference>
<comment type="caution">
    <text evidence="2">The sequence shown here is derived from an EMBL/GenBank/DDBJ whole genome shotgun (WGS) entry which is preliminary data.</text>
</comment>
<accession>A0ABP8Y4K4</accession>
<reference evidence="3" key="1">
    <citation type="journal article" date="2019" name="Int. J. Syst. Evol. Microbiol.">
        <title>The Global Catalogue of Microorganisms (GCM) 10K type strain sequencing project: providing services to taxonomists for standard genome sequencing and annotation.</title>
        <authorList>
            <consortium name="The Broad Institute Genomics Platform"/>
            <consortium name="The Broad Institute Genome Sequencing Center for Infectious Disease"/>
            <person name="Wu L."/>
            <person name="Ma J."/>
        </authorList>
    </citation>
    <scope>NUCLEOTIDE SEQUENCE [LARGE SCALE GENOMIC DNA]</scope>
    <source>
        <strain evidence="3">JCM 17975</strain>
    </source>
</reference>
<dbReference type="InterPro" id="IPR001763">
    <property type="entry name" value="Rhodanese-like_dom"/>
</dbReference>
<sequence length="156" mass="16765">MVLPALAVAAQPPQTLAMTTSQDTSAAVAHFTERLTFETDVADVHADLAAGVPFTLVDARSQESWDQGHIPGAVHLPGGKVRLRAEQLVDRDLPVVTYCWGPGCNAATKAALEFAKLGYQVREMLGGFEYWVREGFAYETATGRTQPNPDPLASPV</sequence>
<organism evidence="2 3">
    <name type="scientific">Promicromonospora umidemergens</name>
    <dbReference type="NCBI Taxonomy" id="629679"/>
    <lineage>
        <taxon>Bacteria</taxon>
        <taxon>Bacillati</taxon>
        <taxon>Actinomycetota</taxon>
        <taxon>Actinomycetes</taxon>
        <taxon>Micrococcales</taxon>
        <taxon>Promicromonosporaceae</taxon>
        <taxon>Promicromonospora</taxon>
    </lineage>
</organism>
<dbReference type="Pfam" id="PF00581">
    <property type="entry name" value="Rhodanese"/>
    <property type="match status" value="1"/>
</dbReference>